<evidence type="ECO:0000256" key="2">
    <source>
        <dbReference type="ARBA" id="ARBA00006275"/>
    </source>
</evidence>
<evidence type="ECO:0000313" key="8">
    <source>
        <dbReference type="EMBL" id="ATL47004.1"/>
    </source>
</evidence>
<reference evidence="8 9" key="1">
    <citation type="submission" date="2017-10" db="EMBL/GenBank/DDBJ databases">
        <title>Paenichitinophaga pekingensis gen. nov., sp. nov., isolated from activated sludge.</title>
        <authorList>
            <person name="Jin D."/>
            <person name="Kong X."/>
            <person name="Deng Y."/>
            <person name="Bai Z."/>
        </authorList>
    </citation>
    <scope>NUCLEOTIDE SEQUENCE [LARGE SCALE GENOMIC DNA]</scope>
    <source>
        <strain evidence="8 9">13</strain>
    </source>
</reference>
<evidence type="ECO:0000256" key="4">
    <source>
        <dbReference type="ARBA" id="ARBA00023136"/>
    </source>
</evidence>
<keyword evidence="3" id="KW-0732">Signal</keyword>
<feature type="domain" description="RagB/SusD" evidence="6">
    <location>
        <begin position="337"/>
        <end position="482"/>
    </location>
</feature>
<dbReference type="OrthoDB" id="625727at2"/>
<dbReference type="InterPro" id="IPR011990">
    <property type="entry name" value="TPR-like_helical_dom_sf"/>
</dbReference>
<dbReference type="Proteomes" id="UP000220133">
    <property type="component" value="Chromosome"/>
</dbReference>
<dbReference type="AlphaFoldDB" id="A0A291QT39"/>
<keyword evidence="9" id="KW-1185">Reference proteome</keyword>
<dbReference type="RefSeq" id="WP_098193389.1">
    <property type="nucleotide sequence ID" value="NZ_CP023777.1"/>
</dbReference>
<evidence type="ECO:0000313" key="9">
    <source>
        <dbReference type="Proteomes" id="UP000220133"/>
    </source>
</evidence>
<dbReference type="Pfam" id="PF14322">
    <property type="entry name" value="SusD-like_3"/>
    <property type="match status" value="1"/>
</dbReference>
<gene>
    <name evidence="8" type="ORF">COR50_07290</name>
</gene>
<keyword evidence="4" id="KW-0472">Membrane</keyword>
<dbReference type="Gene3D" id="1.25.40.390">
    <property type="match status" value="1"/>
</dbReference>
<dbReference type="Pfam" id="PF07980">
    <property type="entry name" value="SusD_RagB"/>
    <property type="match status" value="1"/>
</dbReference>
<name>A0A291QT39_9BACT</name>
<dbReference type="EMBL" id="CP023777">
    <property type="protein sequence ID" value="ATL47004.1"/>
    <property type="molecule type" value="Genomic_DNA"/>
</dbReference>
<comment type="similarity">
    <text evidence="2">Belongs to the SusD family.</text>
</comment>
<feature type="domain" description="SusD-like N-terminal" evidence="7">
    <location>
        <begin position="103"/>
        <end position="229"/>
    </location>
</feature>
<evidence type="ECO:0000259" key="6">
    <source>
        <dbReference type="Pfam" id="PF07980"/>
    </source>
</evidence>
<dbReference type="SUPFAM" id="SSF48452">
    <property type="entry name" value="TPR-like"/>
    <property type="match status" value="1"/>
</dbReference>
<sequence length="482" mass="53439">MKRIFLLLMLLPFISCKKLLEVPPPKEKVTAEQVFSTDIQANSAMIGVYVSMIGINEGTSNFANGLVSWVSALSSDELVSPYLGFIITHAAINMNKLTGESIAELDNIWTSLYATINGTNAVIDGIAQSSSSRLTAGMRKQLTAEAKCIRAFCYFYLVNLYGDVPLVLVSDPLKVAGMSRTPVEEVYKQIIQDLKDARSDLPTDYSVSNEKRIRVNAFAASALLARVYLYLEDYENAAAEATKVIDNTNLFGLEDDLNDVFLTDSKEAIWQLNQNVNDGLAGNATLEGYNLLPYGYSGASAYLSEQLLAAFEPDDNRKVKWTDSIFFYPIGSPVGQYYYYPYKYKVGPENRVIGGAATEYYMLLRLAEQYLIRAEAKAHGAPGGPQGAIADLNVIRKRAMLPVLPDTLSGNALLDAVAKEWQMEMFTEWGHRWLNLKRTGKAREVLSAIPIKQPWEGDYQLLYPIPQESILNGSGIKQNVGY</sequence>
<dbReference type="KEGG" id="cbae:COR50_07290"/>
<dbReference type="InterPro" id="IPR012944">
    <property type="entry name" value="SusD_RagB_dom"/>
</dbReference>
<evidence type="ECO:0000256" key="3">
    <source>
        <dbReference type="ARBA" id="ARBA00022729"/>
    </source>
</evidence>
<evidence type="ECO:0000256" key="1">
    <source>
        <dbReference type="ARBA" id="ARBA00004442"/>
    </source>
</evidence>
<protein>
    <submittedName>
        <fullName evidence="8">RagB/SusD family nutrient uptake outer membrane protein</fullName>
    </submittedName>
</protein>
<dbReference type="CDD" id="cd08977">
    <property type="entry name" value="SusD"/>
    <property type="match status" value="1"/>
</dbReference>
<organism evidence="8 9">
    <name type="scientific">Chitinophaga caeni</name>
    <dbReference type="NCBI Taxonomy" id="2029983"/>
    <lineage>
        <taxon>Bacteria</taxon>
        <taxon>Pseudomonadati</taxon>
        <taxon>Bacteroidota</taxon>
        <taxon>Chitinophagia</taxon>
        <taxon>Chitinophagales</taxon>
        <taxon>Chitinophagaceae</taxon>
        <taxon>Chitinophaga</taxon>
    </lineage>
</organism>
<evidence type="ECO:0000256" key="5">
    <source>
        <dbReference type="ARBA" id="ARBA00023237"/>
    </source>
</evidence>
<evidence type="ECO:0000259" key="7">
    <source>
        <dbReference type="Pfam" id="PF14322"/>
    </source>
</evidence>
<accession>A0A291QT39</accession>
<keyword evidence="5" id="KW-0998">Cell outer membrane</keyword>
<dbReference type="InterPro" id="IPR033985">
    <property type="entry name" value="SusD-like_N"/>
</dbReference>
<dbReference type="GO" id="GO:0009279">
    <property type="term" value="C:cell outer membrane"/>
    <property type="evidence" value="ECO:0007669"/>
    <property type="project" value="UniProtKB-SubCell"/>
</dbReference>
<proteinExistence type="inferred from homology"/>
<comment type="subcellular location">
    <subcellularLocation>
        <location evidence="1">Cell outer membrane</location>
    </subcellularLocation>
</comment>